<dbReference type="Pfam" id="PF04305">
    <property type="entry name" value="DUF455"/>
    <property type="match status" value="2"/>
</dbReference>
<evidence type="ECO:0000256" key="4">
    <source>
        <dbReference type="ARBA" id="ARBA00023014"/>
    </source>
</evidence>
<dbReference type="EMBL" id="JH817216">
    <property type="protein sequence ID" value="EKC34829.1"/>
    <property type="molecule type" value="Genomic_DNA"/>
</dbReference>
<dbReference type="InParanoid" id="K1QU84"/>
<protein>
    <submittedName>
        <fullName evidence="5">Uncharacterized protein</fullName>
    </submittedName>
</protein>
<dbReference type="PROSITE" id="PS51296">
    <property type="entry name" value="RIESKE"/>
    <property type="match status" value="1"/>
</dbReference>
<evidence type="ECO:0000256" key="3">
    <source>
        <dbReference type="ARBA" id="ARBA00023004"/>
    </source>
</evidence>
<sequence length="460" mass="52277">MNSGYEKDLVTALRDVVNGTNWYCAGPVSKLKKYTCNRFYADDGEDIVLIYSKRNDKFYALGAVCSHEGGPLEQGDIEDFDGREKIVCPWHSYDFDLETGDSSYGLKQDVYEVCIREDQVYIYTASEMSTKPFKKPIIPKDTAKNTDDKAVEEKNEDTGSLTYWASKILNTACPQQKVELTHKVGEMWRNGDLTVGVHHHPPDQPARDKDLTVVKPGKERKRGKGISLASRISNLHSMANIEQWAIDLSWDIIARFSSATPEGSDEALPRGFYDDFVQVACEEAKFFPPKYIPTLWDSATKTSDSLLARLAVVHMVFEARGLDVQPKTLEKFAKNNDPESAAILEIIFREEITHVAAGLRWFTWVCNHSNPPMDCIPTFHKLVQQYYGSYLKPPFNTESRSMAGMTEENDENIEYDKDDISNRRTHLGSTSNVYHTQTHTQLFSAVPRTSQKLTRDLWSH</sequence>
<gene>
    <name evidence="5" type="ORF">CGI_10022532</name>
</gene>
<dbReference type="GO" id="GO:0046872">
    <property type="term" value="F:metal ion binding"/>
    <property type="evidence" value="ECO:0007669"/>
    <property type="project" value="UniProtKB-KW"/>
</dbReference>
<dbReference type="AlphaFoldDB" id="K1QU84"/>
<dbReference type="Pfam" id="PF22543">
    <property type="entry name" value="Rieske_4"/>
    <property type="match status" value="1"/>
</dbReference>
<dbReference type="InterPro" id="IPR054716">
    <property type="entry name" value="Sol_Rieske_ferrdox_dom"/>
</dbReference>
<dbReference type="HOGENOM" id="CLU_035354_4_0_1"/>
<evidence type="ECO:0000256" key="1">
    <source>
        <dbReference type="ARBA" id="ARBA00022714"/>
    </source>
</evidence>
<dbReference type="PANTHER" id="PTHR42782">
    <property type="entry name" value="SI:CH73-314G15.3"/>
    <property type="match status" value="1"/>
</dbReference>
<keyword evidence="4" id="KW-0411">Iron-sulfur</keyword>
<dbReference type="InterPro" id="IPR036922">
    <property type="entry name" value="Rieske_2Fe-2S_sf"/>
</dbReference>
<dbReference type="PANTHER" id="PTHR42782:SF2">
    <property type="entry name" value="3-OXOACYL-[ACYL-CARRIER-PROTEIN] SYNTHASE-LIKE PROTEIN"/>
    <property type="match status" value="1"/>
</dbReference>
<dbReference type="InterPro" id="IPR017941">
    <property type="entry name" value="Rieske_2Fe-2S"/>
</dbReference>
<dbReference type="CDD" id="cd00657">
    <property type="entry name" value="Ferritin_like"/>
    <property type="match status" value="1"/>
</dbReference>
<evidence type="ECO:0000256" key="2">
    <source>
        <dbReference type="ARBA" id="ARBA00022723"/>
    </source>
</evidence>
<dbReference type="InterPro" id="IPR009078">
    <property type="entry name" value="Ferritin-like_SF"/>
</dbReference>
<dbReference type="InterPro" id="IPR007402">
    <property type="entry name" value="DUF455"/>
</dbReference>
<reference evidence="5" key="1">
    <citation type="journal article" date="2012" name="Nature">
        <title>The oyster genome reveals stress adaptation and complexity of shell formation.</title>
        <authorList>
            <person name="Zhang G."/>
            <person name="Fang X."/>
            <person name="Guo X."/>
            <person name="Li L."/>
            <person name="Luo R."/>
            <person name="Xu F."/>
            <person name="Yang P."/>
            <person name="Zhang L."/>
            <person name="Wang X."/>
            <person name="Qi H."/>
            <person name="Xiong Z."/>
            <person name="Que H."/>
            <person name="Xie Y."/>
            <person name="Holland P.W."/>
            <person name="Paps J."/>
            <person name="Zhu Y."/>
            <person name="Wu F."/>
            <person name="Chen Y."/>
            <person name="Wang J."/>
            <person name="Peng C."/>
            <person name="Meng J."/>
            <person name="Yang L."/>
            <person name="Liu J."/>
            <person name="Wen B."/>
            <person name="Zhang N."/>
            <person name="Huang Z."/>
            <person name="Zhu Q."/>
            <person name="Feng Y."/>
            <person name="Mount A."/>
            <person name="Hedgecock D."/>
            <person name="Xu Z."/>
            <person name="Liu Y."/>
            <person name="Domazet-Loso T."/>
            <person name="Du Y."/>
            <person name="Sun X."/>
            <person name="Zhang S."/>
            <person name="Liu B."/>
            <person name="Cheng P."/>
            <person name="Jiang X."/>
            <person name="Li J."/>
            <person name="Fan D."/>
            <person name="Wang W."/>
            <person name="Fu W."/>
            <person name="Wang T."/>
            <person name="Wang B."/>
            <person name="Zhang J."/>
            <person name="Peng Z."/>
            <person name="Li Y."/>
            <person name="Li N."/>
            <person name="Wang J."/>
            <person name="Chen M."/>
            <person name="He Y."/>
            <person name="Tan F."/>
            <person name="Song X."/>
            <person name="Zheng Q."/>
            <person name="Huang R."/>
            <person name="Yang H."/>
            <person name="Du X."/>
            <person name="Chen L."/>
            <person name="Yang M."/>
            <person name="Gaffney P.M."/>
            <person name="Wang S."/>
            <person name="Luo L."/>
            <person name="She Z."/>
            <person name="Ming Y."/>
            <person name="Huang W."/>
            <person name="Zhang S."/>
            <person name="Huang B."/>
            <person name="Zhang Y."/>
            <person name="Qu T."/>
            <person name="Ni P."/>
            <person name="Miao G."/>
            <person name="Wang J."/>
            <person name="Wang Q."/>
            <person name="Steinberg C.E."/>
            <person name="Wang H."/>
            <person name="Li N."/>
            <person name="Qian L."/>
            <person name="Zhang G."/>
            <person name="Li Y."/>
            <person name="Yang H."/>
            <person name="Liu X."/>
            <person name="Wang J."/>
            <person name="Yin Y."/>
            <person name="Wang J."/>
        </authorList>
    </citation>
    <scope>NUCLEOTIDE SEQUENCE [LARGE SCALE GENOMIC DNA]</scope>
    <source>
        <strain evidence="5">05x7-T-G4-1.051#20</strain>
    </source>
</reference>
<evidence type="ECO:0000313" key="5">
    <source>
        <dbReference type="EMBL" id="EKC34829.1"/>
    </source>
</evidence>
<dbReference type="GO" id="GO:0051537">
    <property type="term" value="F:2 iron, 2 sulfur cluster binding"/>
    <property type="evidence" value="ECO:0007669"/>
    <property type="project" value="UniProtKB-KW"/>
</dbReference>
<keyword evidence="3" id="KW-0408">Iron</keyword>
<keyword evidence="1" id="KW-0001">2Fe-2S</keyword>
<proteinExistence type="predicted"/>
<dbReference type="SUPFAM" id="SSF50022">
    <property type="entry name" value="ISP domain"/>
    <property type="match status" value="1"/>
</dbReference>
<dbReference type="CDD" id="cd03467">
    <property type="entry name" value="Rieske"/>
    <property type="match status" value="1"/>
</dbReference>
<dbReference type="SUPFAM" id="SSF47240">
    <property type="entry name" value="Ferritin-like"/>
    <property type="match status" value="1"/>
</dbReference>
<name>K1QU84_MAGGI</name>
<accession>K1QU84</accession>
<dbReference type="Gene3D" id="2.102.10.10">
    <property type="entry name" value="Rieske [2Fe-2S] iron-sulphur domain"/>
    <property type="match status" value="1"/>
</dbReference>
<organism evidence="5">
    <name type="scientific">Magallana gigas</name>
    <name type="common">Pacific oyster</name>
    <name type="synonym">Crassostrea gigas</name>
    <dbReference type="NCBI Taxonomy" id="29159"/>
    <lineage>
        <taxon>Eukaryota</taxon>
        <taxon>Metazoa</taxon>
        <taxon>Spiralia</taxon>
        <taxon>Lophotrochozoa</taxon>
        <taxon>Mollusca</taxon>
        <taxon>Bivalvia</taxon>
        <taxon>Autobranchia</taxon>
        <taxon>Pteriomorphia</taxon>
        <taxon>Ostreida</taxon>
        <taxon>Ostreoidea</taxon>
        <taxon>Ostreidae</taxon>
        <taxon>Magallana</taxon>
    </lineage>
</organism>
<keyword evidence="2" id="KW-0479">Metal-binding</keyword>